<proteinExistence type="predicted"/>
<dbReference type="InterPro" id="IPR036520">
    <property type="entry name" value="UPF0759_sf"/>
</dbReference>
<dbReference type="Proteomes" id="UP001596087">
    <property type="component" value="Unassembled WGS sequence"/>
</dbReference>
<organism evidence="1 2">
    <name type="scientific">Nocardioides taihuensis</name>
    <dbReference type="NCBI Taxonomy" id="1835606"/>
    <lineage>
        <taxon>Bacteria</taxon>
        <taxon>Bacillati</taxon>
        <taxon>Actinomycetota</taxon>
        <taxon>Actinomycetes</taxon>
        <taxon>Propionibacteriales</taxon>
        <taxon>Nocardioidaceae</taxon>
        <taxon>Nocardioides</taxon>
    </lineage>
</organism>
<keyword evidence="2" id="KW-1185">Reference proteome</keyword>
<reference evidence="2" key="1">
    <citation type="journal article" date="2019" name="Int. J. Syst. Evol. Microbiol.">
        <title>The Global Catalogue of Microorganisms (GCM) 10K type strain sequencing project: providing services to taxonomists for standard genome sequencing and annotation.</title>
        <authorList>
            <consortium name="The Broad Institute Genomics Platform"/>
            <consortium name="The Broad Institute Genome Sequencing Center for Infectious Disease"/>
            <person name="Wu L."/>
            <person name="Ma J."/>
        </authorList>
    </citation>
    <scope>NUCLEOTIDE SEQUENCE [LARGE SCALE GENOMIC DNA]</scope>
    <source>
        <strain evidence="2">DFY41</strain>
    </source>
</reference>
<dbReference type="PANTHER" id="PTHR30348">
    <property type="entry name" value="UNCHARACTERIZED PROTEIN YECE"/>
    <property type="match status" value="1"/>
</dbReference>
<dbReference type="InterPro" id="IPR002763">
    <property type="entry name" value="DUF72"/>
</dbReference>
<dbReference type="PANTHER" id="PTHR30348:SF4">
    <property type="entry name" value="DUF72 DOMAIN-CONTAINING PROTEIN"/>
    <property type="match status" value="1"/>
</dbReference>
<sequence>MAVISVGTSGWRYACWRGDFYPRGLPQRRELEHLASRLTALELNSSFYSLQRPTTYQRIAGETPDDFVVAVKGGRYLTHLRRLRDVRAPLANFLASGVLALGPRLGPLLWQLPPDLRYDERLVADFLDLLPRTTGAAAELAREHDDKLADDRALTTTDADRPLRHALEPRHASFGEPEAVELLRDRGVALVVSDNPGAWPCFDEVTADHVYVRLHGHTELYASGYSSRSLDAWARRCRAWRADGRDVLVFFDNDARGRAPHDAEALLARLEV</sequence>
<dbReference type="Pfam" id="PF01904">
    <property type="entry name" value="DUF72"/>
    <property type="match status" value="1"/>
</dbReference>
<accession>A0ABW0BGM8</accession>
<gene>
    <name evidence="1" type="ORF">ACFPGP_07335</name>
</gene>
<evidence type="ECO:0000313" key="2">
    <source>
        <dbReference type="Proteomes" id="UP001596087"/>
    </source>
</evidence>
<protein>
    <submittedName>
        <fullName evidence="1">DUF72 domain-containing protein</fullName>
    </submittedName>
</protein>
<name>A0ABW0BGM8_9ACTN</name>
<evidence type="ECO:0000313" key="1">
    <source>
        <dbReference type="EMBL" id="MFC5176479.1"/>
    </source>
</evidence>
<dbReference type="Gene3D" id="3.20.20.410">
    <property type="entry name" value="Protein of unknown function UPF0759"/>
    <property type="match status" value="1"/>
</dbReference>
<dbReference type="RefSeq" id="WP_378588835.1">
    <property type="nucleotide sequence ID" value="NZ_JBHSKD010000007.1"/>
</dbReference>
<dbReference type="SUPFAM" id="SSF117396">
    <property type="entry name" value="TM1631-like"/>
    <property type="match status" value="1"/>
</dbReference>
<dbReference type="EMBL" id="JBHSKD010000007">
    <property type="protein sequence ID" value="MFC5176479.1"/>
    <property type="molecule type" value="Genomic_DNA"/>
</dbReference>
<comment type="caution">
    <text evidence="1">The sequence shown here is derived from an EMBL/GenBank/DDBJ whole genome shotgun (WGS) entry which is preliminary data.</text>
</comment>